<dbReference type="Gene3D" id="3.40.50.200">
    <property type="entry name" value="Peptidase S8/S53 domain"/>
    <property type="match status" value="1"/>
</dbReference>
<reference evidence="11 14" key="2">
    <citation type="submission" date="2021-03" db="EMBL/GenBank/DDBJ databases">
        <title>Whole genome shotgun sequence of Salinispora arenicola NBRC 105043.</title>
        <authorList>
            <person name="Komaki H."/>
            <person name="Tamura T."/>
        </authorList>
    </citation>
    <scope>NUCLEOTIDE SEQUENCE [LARGE SCALE GENOMIC DNA]</scope>
    <source>
        <strain evidence="11 14">NBRC 105043</strain>
    </source>
</reference>
<evidence type="ECO:0000313" key="14">
    <source>
        <dbReference type="Proteomes" id="UP000677457"/>
    </source>
</evidence>
<evidence type="ECO:0000256" key="8">
    <source>
        <dbReference type="SAM" id="MobiDB-lite"/>
    </source>
</evidence>
<dbReference type="InterPro" id="IPR023827">
    <property type="entry name" value="Peptidase_S8_Asp-AS"/>
</dbReference>
<feature type="signal peptide" evidence="9">
    <location>
        <begin position="1"/>
        <end position="34"/>
    </location>
</feature>
<gene>
    <name evidence="12" type="ORF">FB564_2344</name>
    <name evidence="11" type="ORF">Sar04_06310</name>
</gene>
<evidence type="ECO:0000256" key="2">
    <source>
        <dbReference type="ARBA" id="ARBA00022670"/>
    </source>
</evidence>
<evidence type="ECO:0000256" key="4">
    <source>
        <dbReference type="ARBA" id="ARBA00022825"/>
    </source>
</evidence>
<evidence type="ECO:0000256" key="9">
    <source>
        <dbReference type="SAM" id="SignalP"/>
    </source>
</evidence>
<dbReference type="InterPro" id="IPR036852">
    <property type="entry name" value="Peptidase_S8/S53_dom_sf"/>
</dbReference>
<dbReference type="PROSITE" id="PS00138">
    <property type="entry name" value="SUBTILASE_SER"/>
    <property type="match status" value="1"/>
</dbReference>
<evidence type="ECO:0000256" key="7">
    <source>
        <dbReference type="RuleBase" id="RU003355"/>
    </source>
</evidence>
<dbReference type="PROSITE" id="PS51892">
    <property type="entry name" value="SUBTILASE"/>
    <property type="match status" value="1"/>
</dbReference>
<accession>A0A542XMW6</accession>
<organism evidence="12 13">
    <name type="scientific">Salinispora arenicola</name>
    <dbReference type="NCBI Taxonomy" id="168697"/>
    <lineage>
        <taxon>Bacteria</taxon>
        <taxon>Bacillati</taxon>
        <taxon>Actinomycetota</taxon>
        <taxon>Actinomycetes</taxon>
        <taxon>Micromonosporales</taxon>
        <taxon>Micromonosporaceae</taxon>
        <taxon>Salinispora</taxon>
    </lineage>
</organism>
<keyword evidence="14" id="KW-1185">Reference proteome</keyword>
<dbReference type="PROSITE" id="PS00136">
    <property type="entry name" value="SUBTILASE_ASP"/>
    <property type="match status" value="1"/>
</dbReference>
<dbReference type="PROSITE" id="PS00137">
    <property type="entry name" value="SUBTILASE_HIS"/>
    <property type="match status" value="1"/>
</dbReference>
<keyword evidence="3 6" id="KW-0378">Hydrolase</keyword>
<dbReference type="InterPro" id="IPR023828">
    <property type="entry name" value="Peptidase_S8_Ser-AS"/>
</dbReference>
<dbReference type="PRINTS" id="PR00723">
    <property type="entry name" value="SUBTILISIN"/>
</dbReference>
<dbReference type="SUPFAM" id="SSF52743">
    <property type="entry name" value="Subtilisin-like"/>
    <property type="match status" value="1"/>
</dbReference>
<dbReference type="AlphaFoldDB" id="A0A542XMW6"/>
<dbReference type="EMBL" id="VFOL01000001">
    <property type="protein sequence ID" value="TQL37197.1"/>
    <property type="molecule type" value="Genomic_DNA"/>
</dbReference>
<protein>
    <submittedName>
        <fullName evidence="11">Serine protease</fullName>
    </submittedName>
    <submittedName>
        <fullName evidence="12">Subtilase family protein</fullName>
    </submittedName>
</protein>
<dbReference type="InterPro" id="IPR022398">
    <property type="entry name" value="Peptidase_S8_His-AS"/>
</dbReference>
<feature type="active site" description="Charge relay system" evidence="5 6">
    <location>
        <position position="452"/>
    </location>
</feature>
<dbReference type="GO" id="GO:0004252">
    <property type="term" value="F:serine-type endopeptidase activity"/>
    <property type="evidence" value="ECO:0007669"/>
    <property type="project" value="UniProtKB-UniRule"/>
</dbReference>
<dbReference type="InterPro" id="IPR015500">
    <property type="entry name" value="Peptidase_S8_subtilisin-rel"/>
</dbReference>
<dbReference type="InterPro" id="IPR000209">
    <property type="entry name" value="Peptidase_S8/S53_dom"/>
</dbReference>
<evidence type="ECO:0000259" key="10">
    <source>
        <dbReference type="Pfam" id="PF00082"/>
    </source>
</evidence>
<evidence type="ECO:0000256" key="5">
    <source>
        <dbReference type="PIRSR" id="PIRSR615500-1"/>
    </source>
</evidence>
<comment type="caution">
    <text evidence="12">The sequence shown here is derived from an EMBL/GenBank/DDBJ whole genome shotgun (WGS) entry which is preliminary data.</text>
</comment>
<dbReference type="GO" id="GO:0006508">
    <property type="term" value="P:proteolysis"/>
    <property type="evidence" value="ECO:0007669"/>
    <property type="project" value="UniProtKB-KW"/>
</dbReference>
<evidence type="ECO:0000256" key="3">
    <source>
        <dbReference type="ARBA" id="ARBA00022801"/>
    </source>
</evidence>
<feature type="chain" id="PRO_5021953861" evidence="9">
    <location>
        <begin position="35"/>
        <end position="1130"/>
    </location>
</feature>
<feature type="active site" description="Charge relay system" evidence="5 6">
    <location>
        <position position="246"/>
    </location>
</feature>
<dbReference type="PANTHER" id="PTHR43399:SF4">
    <property type="entry name" value="CELL WALL-ASSOCIATED PROTEASE"/>
    <property type="match status" value="1"/>
</dbReference>
<evidence type="ECO:0000313" key="13">
    <source>
        <dbReference type="Proteomes" id="UP000315983"/>
    </source>
</evidence>
<feature type="compositionally biased region" description="Low complexity" evidence="8">
    <location>
        <begin position="34"/>
        <end position="54"/>
    </location>
</feature>
<dbReference type="EMBL" id="BOQM01000004">
    <property type="protein sequence ID" value="GIM82267.1"/>
    <property type="molecule type" value="Genomic_DNA"/>
</dbReference>
<keyword evidence="9" id="KW-0732">Signal</keyword>
<evidence type="ECO:0000256" key="1">
    <source>
        <dbReference type="ARBA" id="ARBA00011073"/>
    </source>
</evidence>
<comment type="similarity">
    <text evidence="1 6 7">Belongs to the peptidase S8 family.</text>
</comment>
<sequence>MTLNEEAPLHRRRTTAVIGLVLALALTTPTAAPAAPTAVPAAPTAASGATAGAPNVESGKLHTVTLITGDRVTVTAAGNATVRPGPDRKDMRFLMDHERGQLSVVPQDAVALIQAGRVDRRLFDITGLIAAGYDDARRDTLPLLVSYLDAPGGRGAVAPAGMRVTRDLPAINGAAVTTGKSDAAAVWSALNQGGADARFGTQEGVERLWLDGRRTITLDHSASQIGAPAAWSTGLTGTGVTVAVLDTGIDATHPDVIGKIAEARNFTDTDAHDTVGHGTHVASTIAGSGAASDGRYKGVAPDATLLDGKVCGEVGCAESAILAGMQWAAVDKRADVINMSLGGHNGPEIDPMEEAVGALTAQTGALFVISAGNTGRDGTVGSPASADAALAVGAVDREDELAVFSSRGPRAGDDALKPDITAPGVDIVAARSAHSRIGEPVGERYARLSGTSMAAPHVAGAAALLAQQHPDWAAEQLKSTLMAAARPHPEQTAYQQGAGRVDLTRAIEQTVTSDPVSVSFGRVRWPHDDDKPVTRTVSWRNSGSSPVPLDLTVEAAGPGGRPAPAGMFTLGTDRVTIPAGGRVETTVTVDTRLGDADGYWTGRVLARSGDTVAVTPLAVNREVESYDVTLTHRDRAGAAAAEYWTSLIGLDSFGLRYAYDADGTVEVRLPKGRYGLKSTIFEPAGEGPGGATDLVAPELVIDRERVISLDARTAKPVRVTVPRRDATPAVVDIGSHFYSADGFAYSHLLLANDFDDIAIGQIGNGSVSDEIFVATVNSQWADLEAAHSPYLYALSETIPGRMPTGFARHYRTSDLATVKHRFRGGYEGMAAERLVLPVPEYDTFGAFIRLPTTVPGQRVEYYNTMGVRWVSVVNFMEPAAAWREPTAWLSSEETAYRAGRTTQETWNQAPHGPSFPVQTVSHPLDVIHVSRWGDTIHAGIPVFSDAAGHRGNSLEETERMRLWRDGKLVGESEQARLGEFPVPPAEADYRLTTEATRSFTDLSIEVESTWTFRSKHEAGAEPVRLPLSSIRFIPPLAADNSARTGRLLPIPVEVRRQSGAGTATVAKLTVDASFDGGTTWRKVPVRRAGDGWTALVRHPEAPGYVSLRAHARDTDGNTVSTRILQAYRLK</sequence>
<feature type="active site" description="Charge relay system" evidence="5 6">
    <location>
        <position position="277"/>
    </location>
</feature>
<dbReference type="Proteomes" id="UP000677457">
    <property type="component" value="Unassembled WGS sequence"/>
</dbReference>
<keyword evidence="4 6" id="KW-0720">Serine protease</keyword>
<feature type="domain" description="Peptidase S8/S53" evidence="10">
    <location>
        <begin position="237"/>
        <end position="499"/>
    </location>
</feature>
<evidence type="ECO:0000256" key="6">
    <source>
        <dbReference type="PROSITE-ProRule" id="PRU01240"/>
    </source>
</evidence>
<evidence type="ECO:0000313" key="12">
    <source>
        <dbReference type="EMBL" id="TQL37197.1"/>
    </source>
</evidence>
<dbReference type="Proteomes" id="UP000315983">
    <property type="component" value="Unassembled WGS sequence"/>
</dbReference>
<name>A0A542XMW6_SALAC</name>
<keyword evidence="2 6" id="KW-0645">Protease</keyword>
<proteinExistence type="inferred from homology"/>
<reference evidence="12 13" key="1">
    <citation type="submission" date="2019-06" db="EMBL/GenBank/DDBJ databases">
        <title>Sequencing the genomes of 1000 actinobacteria strains.</title>
        <authorList>
            <person name="Klenk H.-P."/>
        </authorList>
    </citation>
    <scope>NUCLEOTIDE SEQUENCE [LARGE SCALE GENOMIC DNA]</scope>
    <source>
        <strain evidence="12 13">DSM 44819</strain>
    </source>
</reference>
<feature type="region of interest" description="Disordered" evidence="8">
    <location>
        <begin position="34"/>
        <end position="55"/>
    </location>
</feature>
<evidence type="ECO:0000313" key="11">
    <source>
        <dbReference type="EMBL" id="GIM82267.1"/>
    </source>
</evidence>
<dbReference type="Pfam" id="PF00082">
    <property type="entry name" value="Peptidase_S8"/>
    <property type="match status" value="1"/>
</dbReference>
<dbReference type="InterPro" id="IPR051048">
    <property type="entry name" value="Peptidase_S8/S53_subtilisin"/>
</dbReference>
<dbReference type="PANTHER" id="PTHR43399">
    <property type="entry name" value="SUBTILISIN-RELATED"/>
    <property type="match status" value="1"/>
</dbReference>